<comment type="similarity">
    <text evidence="1">Belongs to the SIS family. PHI subfamily.</text>
</comment>
<dbReference type="EMBL" id="WQPS01000065">
    <property type="protein sequence ID" value="MBT9812716.1"/>
    <property type="molecule type" value="Genomic_DNA"/>
</dbReference>
<dbReference type="PROSITE" id="PS51464">
    <property type="entry name" value="SIS"/>
    <property type="match status" value="1"/>
</dbReference>
<dbReference type="InterPro" id="IPR001347">
    <property type="entry name" value="SIS_dom"/>
</dbReference>
<dbReference type="AlphaFoldDB" id="A0AA41FJ32"/>
<name>A0AA41FJ32_9FIRM</name>
<dbReference type="Proteomes" id="UP000708338">
    <property type="component" value="Unassembled WGS sequence"/>
</dbReference>
<dbReference type="GO" id="GO:0016853">
    <property type="term" value="F:isomerase activity"/>
    <property type="evidence" value="ECO:0007669"/>
    <property type="project" value="InterPro"/>
</dbReference>
<dbReference type="Gene3D" id="3.40.50.10490">
    <property type="entry name" value="Glucose-6-phosphate isomerase like protein, domain 1"/>
    <property type="match status" value="1"/>
</dbReference>
<organism evidence="3 4">
    <name type="scientific">Enterocloster citroniae</name>
    <dbReference type="NCBI Taxonomy" id="358743"/>
    <lineage>
        <taxon>Bacteria</taxon>
        <taxon>Bacillati</taxon>
        <taxon>Bacillota</taxon>
        <taxon>Clostridia</taxon>
        <taxon>Lachnospirales</taxon>
        <taxon>Lachnospiraceae</taxon>
        <taxon>Enterocloster</taxon>
    </lineage>
</organism>
<evidence type="ECO:0000313" key="4">
    <source>
        <dbReference type="Proteomes" id="UP000708338"/>
    </source>
</evidence>
<evidence type="ECO:0000259" key="2">
    <source>
        <dbReference type="PROSITE" id="PS51464"/>
    </source>
</evidence>
<accession>A0AA41FJ32</accession>
<dbReference type="PANTHER" id="PTHR43443:SF1">
    <property type="entry name" value="3-HEXULOSE-6-PHOSPHATE ISOMERASE"/>
    <property type="match status" value="1"/>
</dbReference>
<evidence type="ECO:0000313" key="3">
    <source>
        <dbReference type="EMBL" id="MBT9812716.1"/>
    </source>
</evidence>
<dbReference type="InterPro" id="IPR017552">
    <property type="entry name" value="PHI/rmpB"/>
</dbReference>
<dbReference type="GO" id="GO:1901135">
    <property type="term" value="P:carbohydrate derivative metabolic process"/>
    <property type="evidence" value="ECO:0007669"/>
    <property type="project" value="InterPro"/>
</dbReference>
<dbReference type="PANTHER" id="PTHR43443">
    <property type="entry name" value="3-HEXULOSE-6-PHOSPHATE ISOMERASE"/>
    <property type="match status" value="1"/>
</dbReference>
<feature type="domain" description="SIS" evidence="2">
    <location>
        <begin position="36"/>
        <end position="173"/>
    </location>
</feature>
<sequence length="192" mass="21166">MMNNQVIERTLAVADTLKEIVGGVDMQEIENVMHVLIRAKQDDRKIYLMAAGRANLIIRTFAMRLMQIGFYAYVVFDTNTPAMEAGDVLIAGSGSGTTGTVVAIARQAKKIGGQVILFTKNADTPLAKEADAVLRIPTERCTQKLQSKGSEFEQSMFLLCDNISVELMLRLNCIKTIDQVDGFIKVLHANLQ</sequence>
<dbReference type="InterPro" id="IPR046348">
    <property type="entry name" value="SIS_dom_sf"/>
</dbReference>
<protein>
    <submittedName>
        <fullName evidence="3">SIS domain-containing protein</fullName>
    </submittedName>
</protein>
<proteinExistence type="inferred from homology"/>
<reference evidence="3" key="1">
    <citation type="journal article" date="2021" name="Gut Microbes">
        <title>A synthetic consortium of 100 gut commensals modulates the composition and function in a colon model of the microbiome of elderly subjects.</title>
        <authorList>
            <person name="Perez M."/>
            <person name="Ntemiri A."/>
            <person name="Tan H."/>
            <person name="Harris H.M.B."/>
            <person name="Roager H.M."/>
            <person name="Ribiere C."/>
            <person name="O'Toole P.W."/>
        </authorList>
    </citation>
    <scope>NUCLEOTIDE SEQUENCE</scope>
    <source>
        <strain evidence="3">MCC335</strain>
    </source>
</reference>
<evidence type="ECO:0000256" key="1">
    <source>
        <dbReference type="ARBA" id="ARBA00009235"/>
    </source>
</evidence>
<dbReference type="GO" id="GO:0097367">
    <property type="term" value="F:carbohydrate derivative binding"/>
    <property type="evidence" value="ECO:0007669"/>
    <property type="project" value="InterPro"/>
</dbReference>
<comment type="caution">
    <text evidence="3">The sequence shown here is derived from an EMBL/GenBank/DDBJ whole genome shotgun (WGS) entry which is preliminary data.</text>
</comment>
<gene>
    <name evidence="3" type="ORF">GPL26_24265</name>
</gene>
<dbReference type="SUPFAM" id="SSF53697">
    <property type="entry name" value="SIS domain"/>
    <property type="match status" value="1"/>
</dbReference>
<dbReference type="Pfam" id="PF01380">
    <property type="entry name" value="SIS"/>
    <property type="match status" value="1"/>
</dbReference>